<sequence>MKTLITSIISLIVYLQERSPLFTQLIGSLVT</sequence>
<name>A0ABU1TIK0_9SPHI</name>
<evidence type="ECO:0000313" key="1">
    <source>
        <dbReference type="EMBL" id="MDR6945167.1"/>
    </source>
</evidence>
<reference evidence="1 2" key="1">
    <citation type="submission" date="2023-07" db="EMBL/GenBank/DDBJ databases">
        <title>Sorghum-associated microbial communities from plants grown in Nebraska, USA.</title>
        <authorList>
            <person name="Schachtman D."/>
        </authorList>
    </citation>
    <scope>NUCLEOTIDE SEQUENCE [LARGE SCALE GENOMIC DNA]</scope>
    <source>
        <strain evidence="1 2">3262</strain>
    </source>
</reference>
<keyword evidence="2" id="KW-1185">Reference proteome</keyword>
<dbReference type="EMBL" id="JAVDUU010000005">
    <property type="protein sequence ID" value="MDR6945167.1"/>
    <property type="molecule type" value="Genomic_DNA"/>
</dbReference>
<evidence type="ECO:0000313" key="2">
    <source>
        <dbReference type="Proteomes" id="UP001247620"/>
    </source>
</evidence>
<organism evidence="1 2">
    <name type="scientific">Mucilaginibacter pocheonensis</name>
    <dbReference type="NCBI Taxonomy" id="398050"/>
    <lineage>
        <taxon>Bacteria</taxon>
        <taxon>Pseudomonadati</taxon>
        <taxon>Bacteroidota</taxon>
        <taxon>Sphingobacteriia</taxon>
        <taxon>Sphingobacteriales</taxon>
        <taxon>Sphingobacteriaceae</taxon>
        <taxon>Mucilaginibacter</taxon>
    </lineage>
</organism>
<protein>
    <submittedName>
        <fullName evidence="1">Uncharacterized protein</fullName>
    </submittedName>
</protein>
<accession>A0ABU1TIK0</accession>
<dbReference type="Proteomes" id="UP001247620">
    <property type="component" value="Unassembled WGS sequence"/>
</dbReference>
<comment type="caution">
    <text evidence="1">The sequence shown here is derived from an EMBL/GenBank/DDBJ whole genome shotgun (WGS) entry which is preliminary data.</text>
</comment>
<gene>
    <name evidence="1" type="ORF">J2W55_005035</name>
</gene>
<proteinExistence type="predicted"/>